<comment type="caution">
    <text evidence="1">The sequence shown here is derived from an EMBL/GenBank/DDBJ whole genome shotgun (WGS) entry which is preliminary data.</text>
</comment>
<reference evidence="2" key="1">
    <citation type="journal article" date="2019" name="Int. J. Syst. Evol. Microbiol.">
        <title>The Global Catalogue of Microorganisms (GCM) 10K type strain sequencing project: providing services to taxonomists for standard genome sequencing and annotation.</title>
        <authorList>
            <consortium name="The Broad Institute Genomics Platform"/>
            <consortium name="The Broad Institute Genome Sequencing Center for Infectious Disease"/>
            <person name="Wu L."/>
            <person name="Ma J."/>
        </authorList>
    </citation>
    <scope>NUCLEOTIDE SEQUENCE [LARGE SCALE GENOMIC DNA]</scope>
    <source>
        <strain evidence="2">KCTC 23314</strain>
    </source>
</reference>
<proteinExistence type="predicted"/>
<gene>
    <name evidence="1" type="ORF">GCM10007320_65620</name>
</gene>
<dbReference type="Proteomes" id="UP000626210">
    <property type="component" value="Unassembled WGS sequence"/>
</dbReference>
<name>A0ABQ3GFM8_9BURK</name>
<keyword evidence="2" id="KW-1185">Reference proteome</keyword>
<evidence type="ECO:0000313" key="2">
    <source>
        <dbReference type="Proteomes" id="UP000626210"/>
    </source>
</evidence>
<protein>
    <submittedName>
        <fullName evidence="1">Uncharacterized protein</fullName>
    </submittedName>
</protein>
<accession>A0ABQ3GFM8</accession>
<evidence type="ECO:0000313" key="1">
    <source>
        <dbReference type="EMBL" id="GHD04634.1"/>
    </source>
</evidence>
<sequence>MELPPSFIAWKEAEERAADAERARNALHDIGLPVPSELTAEAKRLRSLATSLLHAMAKEFKSS</sequence>
<organism evidence="1 2">
    <name type="scientific">Pseudorhodoferax aquiterrae</name>
    <dbReference type="NCBI Taxonomy" id="747304"/>
    <lineage>
        <taxon>Bacteria</taxon>
        <taxon>Pseudomonadati</taxon>
        <taxon>Pseudomonadota</taxon>
        <taxon>Betaproteobacteria</taxon>
        <taxon>Burkholderiales</taxon>
        <taxon>Comamonadaceae</taxon>
    </lineage>
</organism>
<dbReference type="EMBL" id="BMYK01000052">
    <property type="protein sequence ID" value="GHD04634.1"/>
    <property type="molecule type" value="Genomic_DNA"/>
</dbReference>